<proteinExistence type="predicted"/>
<evidence type="ECO:0000313" key="2">
    <source>
        <dbReference type="Proteomes" id="UP000054928"/>
    </source>
</evidence>
<protein>
    <submittedName>
        <fullName evidence="1">Uncharacterized protein</fullName>
    </submittedName>
</protein>
<keyword evidence="2" id="KW-1185">Reference proteome</keyword>
<dbReference type="GeneID" id="36401619"/>
<dbReference type="Proteomes" id="UP000054928">
    <property type="component" value="Unassembled WGS sequence"/>
</dbReference>
<evidence type="ECO:0000313" key="1">
    <source>
        <dbReference type="EMBL" id="CEG48759.1"/>
    </source>
</evidence>
<dbReference type="AlphaFoldDB" id="A0A0P1B3H6"/>
<name>A0A0P1B3H6_PLAHL</name>
<reference evidence="2" key="1">
    <citation type="submission" date="2014-09" db="EMBL/GenBank/DDBJ databases">
        <authorList>
            <person name="Sharma Rahul"/>
            <person name="Thines Marco"/>
        </authorList>
    </citation>
    <scope>NUCLEOTIDE SEQUENCE [LARGE SCALE GENOMIC DNA]</scope>
</reference>
<sequence length="72" mass="8696">MERIFFFLHEKKDTMDWALIQIEKPRFALVIYIITGHATSINVHFLLTRNRDSDIQTGSQNRLWEKCRLELF</sequence>
<organism evidence="1 2">
    <name type="scientific">Plasmopara halstedii</name>
    <name type="common">Downy mildew of sunflower</name>
    <dbReference type="NCBI Taxonomy" id="4781"/>
    <lineage>
        <taxon>Eukaryota</taxon>
        <taxon>Sar</taxon>
        <taxon>Stramenopiles</taxon>
        <taxon>Oomycota</taxon>
        <taxon>Peronosporomycetes</taxon>
        <taxon>Peronosporales</taxon>
        <taxon>Peronosporaceae</taxon>
        <taxon>Plasmopara</taxon>
    </lineage>
</organism>
<dbReference type="RefSeq" id="XP_024585128.1">
    <property type="nucleotide sequence ID" value="XM_024719872.1"/>
</dbReference>
<dbReference type="EMBL" id="CCYD01003042">
    <property type="protein sequence ID" value="CEG48759.1"/>
    <property type="molecule type" value="Genomic_DNA"/>
</dbReference>
<accession>A0A0P1B3H6</accession>